<dbReference type="GO" id="GO:1901135">
    <property type="term" value="P:carbohydrate derivative metabolic process"/>
    <property type="evidence" value="ECO:0007669"/>
    <property type="project" value="UniProtKB-ARBA"/>
</dbReference>
<protein>
    <submittedName>
        <fullName evidence="2">Glycosyltransferase</fullName>
    </submittedName>
</protein>
<dbReference type="EMBL" id="WIRE01000001">
    <property type="protein sequence ID" value="MQX52695.1"/>
    <property type="molecule type" value="Genomic_DNA"/>
</dbReference>
<feature type="domain" description="Glycosyl transferase family 1" evidence="1">
    <location>
        <begin position="190"/>
        <end position="343"/>
    </location>
</feature>
<dbReference type="Pfam" id="PF00534">
    <property type="entry name" value="Glycos_transf_1"/>
    <property type="match status" value="1"/>
</dbReference>
<dbReference type="PANTHER" id="PTHR12526:SF641">
    <property type="entry name" value="LIPOPOLYSACCHARIDE CORE BIOSYNTHESIS PROTEIN RFAG"/>
    <property type="match status" value="1"/>
</dbReference>
<dbReference type="Proteomes" id="UP000469421">
    <property type="component" value="Unassembled WGS sequence"/>
</dbReference>
<dbReference type="CDD" id="cd03801">
    <property type="entry name" value="GT4_PimA-like"/>
    <property type="match status" value="1"/>
</dbReference>
<comment type="caution">
    <text evidence="2">The sequence shown here is derived from an EMBL/GenBank/DDBJ whole genome shotgun (WGS) entry which is preliminary data.</text>
</comment>
<gene>
    <name evidence="2" type="ORF">GFN93_05500</name>
</gene>
<sequence length="377" mass="41946">MHMTQQPFTVAFALFRYFPYGGLQRDFLRVAELCVQAGYLVEVLTTGWEGDRPDWLKVTIEQVGPRTNHAAMVAFGSRALKFKQEVEAKVLVVFNRLPGGDLYFAADDCFAMRVKEKNAFTRLLPRYRTYLNLEQQLFSPASHTRILFLNNSQRDDYLGEYALDQRRYRVLPPGVRDDRRPGENAASLREKVRKEFAVADRECLLLFLGSDFRRKGLGRVLRAMASLPEALRSVKLLVVGEDDSAPFLAELDKLGLVGSVIFAGARDDVPALLQGADLLIHPAFHEAAGMVLVESLVAGLPILTTAACGYASYVRESGAGQVVASPFAQSELDQALADMLRGDRSGYRNAALHYADRVDLFGMHQQVLAEIEALLNS</sequence>
<keyword evidence="3" id="KW-1185">Reference proteome</keyword>
<proteinExistence type="predicted"/>
<dbReference type="PANTHER" id="PTHR12526">
    <property type="entry name" value="GLYCOSYLTRANSFERASE"/>
    <property type="match status" value="1"/>
</dbReference>
<dbReference type="Gene3D" id="3.40.50.2000">
    <property type="entry name" value="Glycogen Phosphorylase B"/>
    <property type="match status" value="2"/>
</dbReference>
<evidence type="ECO:0000313" key="2">
    <source>
        <dbReference type="EMBL" id="MQX52695.1"/>
    </source>
</evidence>
<dbReference type="AlphaFoldDB" id="A0A6N7LUJ1"/>
<evidence type="ECO:0000313" key="3">
    <source>
        <dbReference type="Proteomes" id="UP000469421"/>
    </source>
</evidence>
<organism evidence="2 3">
    <name type="scientific">Alcanivorax sediminis</name>
    <dbReference type="NCBI Taxonomy" id="2663008"/>
    <lineage>
        <taxon>Bacteria</taxon>
        <taxon>Pseudomonadati</taxon>
        <taxon>Pseudomonadota</taxon>
        <taxon>Gammaproteobacteria</taxon>
        <taxon>Oceanospirillales</taxon>
        <taxon>Alcanivoracaceae</taxon>
        <taxon>Alcanivorax</taxon>
    </lineage>
</organism>
<dbReference type="GO" id="GO:0016757">
    <property type="term" value="F:glycosyltransferase activity"/>
    <property type="evidence" value="ECO:0007669"/>
    <property type="project" value="InterPro"/>
</dbReference>
<name>A0A6N7LUJ1_9GAMM</name>
<dbReference type="SUPFAM" id="SSF53756">
    <property type="entry name" value="UDP-Glycosyltransferase/glycogen phosphorylase"/>
    <property type="match status" value="1"/>
</dbReference>
<evidence type="ECO:0000259" key="1">
    <source>
        <dbReference type="Pfam" id="PF00534"/>
    </source>
</evidence>
<accession>A0A6N7LUJ1</accession>
<keyword evidence="2" id="KW-0808">Transferase</keyword>
<dbReference type="InterPro" id="IPR001296">
    <property type="entry name" value="Glyco_trans_1"/>
</dbReference>
<reference evidence="2 3" key="1">
    <citation type="submission" date="2019-10" db="EMBL/GenBank/DDBJ databases">
        <title>Alcanivorax sp.PA15-N-34 draft genome sequence.</title>
        <authorList>
            <person name="Liao X."/>
            <person name="Shao Z."/>
        </authorList>
    </citation>
    <scope>NUCLEOTIDE SEQUENCE [LARGE SCALE GENOMIC DNA]</scope>
    <source>
        <strain evidence="2 3">PA15-N-34</strain>
    </source>
</reference>